<proteinExistence type="predicted"/>
<evidence type="ECO:0000313" key="3">
    <source>
        <dbReference type="Proteomes" id="UP000006241"/>
    </source>
</evidence>
<name>C2G3J8_SPHSI</name>
<comment type="caution">
    <text evidence="2">The sequence shown here is derived from an EMBL/GenBank/DDBJ whole genome shotgun (WGS) entry which is preliminary data.</text>
</comment>
<gene>
    <name evidence="2" type="ORF">HMPREF0765_4154</name>
</gene>
<dbReference type="RefSeq" id="WP_003003568.1">
    <property type="nucleotide sequence ID" value="NZ_GG668630.1"/>
</dbReference>
<accession>C2G3J8</accession>
<dbReference type="HOGENOM" id="CLU_1347699_0_0_10"/>
<dbReference type="Proteomes" id="UP000006241">
    <property type="component" value="Unassembled WGS sequence"/>
</dbReference>
<organism evidence="2 3">
    <name type="scientific">Sphingobacterium spiritivorum ATCC 33300</name>
    <dbReference type="NCBI Taxonomy" id="525372"/>
    <lineage>
        <taxon>Bacteria</taxon>
        <taxon>Pseudomonadati</taxon>
        <taxon>Bacteroidota</taxon>
        <taxon>Sphingobacteriia</taxon>
        <taxon>Sphingobacteriales</taxon>
        <taxon>Sphingobacteriaceae</taxon>
        <taxon>Sphingobacterium</taxon>
    </lineage>
</organism>
<evidence type="ECO:0000313" key="2">
    <source>
        <dbReference type="EMBL" id="EEI90203.1"/>
    </source>
</evidence>
<dbReference type="EMBL" id="ACHB01000092">
    <property type="protein sequence ID" value="EEI90203.1"/>
    <property type="molecule type" value="Genomic_DNA"/>
</dbReference>
<reference evidence="2 3" key="1">
    <citation type="submission" date="2009-01" db="EMBL/GenBank/DDBJ databases">
        <authorList>
            <person name="Qin X."/>
            <person name="Bachman B."/>
            <person name="Battles P."/>
            <person name="Bell A."/>
            <person name="Bess C."/>
            <person name="Bickham C."/>
            <person name="Chaboub L."/>
            <person name="Chen D."/>
            <person name="Coyle M."/>
            <person name="Deiros D.R."/>
            <person name="Dinh H."/>
            <person name="Forbes L."/>
            <person name="Fowler G."/>
            <person name="Francisco L."/>
            <person name="Fu Q."/>
            <person name="Gubbala S."/>
            <person name="Hale W."/>
            <person name="Han Y."/>
            <person name="Hemphill L."/>
            <person name="Highlander S.K."/>
            <person name="Hirani K."/>
            <person name="Hogues M."/>
            <person name="Jackson L."/>
            <person name="Jakkamsetti A."/>
            <person name="Javaid M."/>
            <person name="Jiang H."/>
            <person name="Korchina V."/>
            <person name="Kovar C."/>
            <person name="Lara F."/>
            <person name="Lee S."/>
            <person name="Mata R."/>
            <person name="Mathew T."/>
            <person name="Moen C."/>
            <person name="Morales K."/>
            <person name="Munidasa M."/>
            <person name="Nazareth L."/>
            <person name="Ngo R."/>
            <person name="Nguyen L."/>
            <person name="Okwuonu G."/>
            <person name="Ongeri F."/>
            <person name="Patil S."/>
            <person name="Petrosino J."/>
            <person name="Pham C."/>
            <person name="Pham P."/>
            <person name="Pu L.-L."/>
            <person name="Puazo M."/>
            <person name="Raj R."/>
            <person name="Reid J."/>
            <person name="Rouhana J."/>
            <person name="Saada N."/>
            <person name="Shang Y."/>
            <person name="Simmons D."/>
            <person name="Thornton R."/>
            <person name="Warren J."/>
            <person name="Weissenberger G."/>
            <person name="Zhang J."/>
            <person name="Zhang L."/>
            <person name="Zhou C."/>
            <person name="Zhu D."/>
            <person name="Muzny D."/>
            <person name="Worley K."/>
            <person name="Gibbs R."/>
        </authorList>
    </citation>
    <scope>NUCLEOTIDE SEQUENCE [LARGE SCALE GENOMIC DNA]</scope>
    <source>
        <strain evidence="2 3">ATCC 33300</strain>
    </source>
</reference>
<protein>
    <recommendedName>
        <fullName evidence="1">DUF6046 domain-containing protein</fullName>
    </recommendedName>
</protein>
<dbReference type="InterPro" id="IPR046109">
    <property type="entry name" value="DUF6046"/>
</dbReference>
<sequence>MADIRYNVSELFQLAFGVQYPFFLTEPIAQDQASAISFSGIKTLANDGFSWMNTPIMFNATFVAGSYKLYKMNGEIATKSLESLTLPAATMFTFRRAKNITRTNVLGSNGTVKEIYGFDDWVIDVKGVCVDERGNSAQDQFARMLEWENLADSIEISGTQFKARGLSRVVMSEWSENIPQGKPGVVAFSTTLYGDEPMEFGLPSAKEIRL</sequence>
<dbReference type="Pfam" id="PF19512">
    <property type="entry name" value="DUF6046"/>
    <property type="match status" value="1"/>
</dbReference>
<evidence type="ECO:0000259" key="1">
    <source>
        <dbReference type="Pfam" id="PF19512"/>
    </source>
</evidence>
<dbReference type="AlphaFoldDB" id="C2G3J8"/>
<feature type="domain" description="DUF6046" evidence="1">
    <location>
        <begin position="86"/>
        <end position="202"/>
    </location>
</feature>